<sequence>MLRICSTCILPWTRAWGLRGIATVLVLICIVFVVGARLRSYRFYLFIQRILVNDFTWACRAFGTLIADATDILDASH</sequence>
<organism evidence="2 3">
    <name type="scientific">Laetiporus sulphureus 93-53</name>
    <dbReference type="NCBI Taxonomy" id="1314785"/>
    <lineage>
        <taxon>Eukaryota</taxon>
        <taxon>Fungi</taxon>
        <taxon>Dikarya</taxon>
        <taxon>Basidiomycota</taxon>
        <taxon>Agaricomycotina</taxon>
        <taxon>Agaricomycetes</taxon>
        <taxon>Polyporales</taxon>
        <taxon>Laetiporus</taxon>
    </lineage>
</organism>
<accession>A0A165CMF9</accession>
<keyword evidence="1" id="KW-1133">Transmembrane helix</keyword>
<keyword evidence="3" id="KW-1185">Reference proteome</keyword>
<protein>
    <submittedName>
        <fullName evidence="2">Uncharacterized protein</fullName>
    </submittedName>
</protein>
<dbReference type="EMBL" id="KV427647">
    <property type="protein sequence ID" value="KZT03075.1"/>
    <property type="molecule type" value="Genomic_DNA"/>
</dbReference>
<dbReference type="AlphaFoldDB" id="A0A165CMF9"/>
<name>A0A165CMF9_9APHY</name>
<keyword evidence="1" id="KW-0812">Transmembrane</keyword>
<proteinExistence type="predicted"/>
<evidence type="ECO:0000313" key="3">
    <source>
        <dbReference type="Proteomes" id="UP000076871"/>
    </source>
</evidence>
<feature type="transmembrane region" description="Helical" evidence="1">
    <location>
        <begin position="20"/>
        <end position="38"/>
    </location>
</feature>
<reference evidence="2 3" key="1">
    <citation type="journal article" date="2016" name="Mol. Biol. Evol.">
        <title>Comparative Genomics of Early-Diverging Mushroom-Forming Fungi Provides Insights into the Origins of Lignocellulose Decay Capabilities.</title>
        <authorList>
            <person name="Nagy L.G."/>
            <person name="Riley R."/>
            <person name="Tritt A."/>
            <person name="Adam C."/>
            <person name="Daum C."/>
            <person name="Floudas D."/>
            <person name="Sun H."/>
            <person name="Yadav J.S."/>
            <person name="Pangilinan J."/>
            <person name="Larsson K.H."/>
            <person name="Matsuura K."/>
            <person name="Barry K."/>
            <person name="Labutti K."/>
            <person name="Kuo R."/>
            <person name="Ohm R.A."/>
            <person name="Bhattacharya S.S."/>
            <person name="Shirouzu T."/>
            <person name="Yoshinaga Y."/>
            <person name="Martin F.M."/>
            <person name="Grigoriev I.V."/>
            <person name="Hibbett D.S."/>
        </authorList>
    </citation>
    <scope>NUCLEOTIDE SEQUENCE [LARGE SCALE GENOMIC DNA]</scope>
    <source>
        <strain evidence="2 3">93-53</strain>
    </source>
</reference>
<gene>
    <name evidence="2" type="ORF">LAESUDRAFT_383922</name>
</gene>
<keyword evidence="1" id="KW-0472">Membrane</keyword>
<dbReference type="Proteomes" id="UP000076871">
    <property type="component" value="Unassembled WGS sequence"/>
</dbReference>
<dbReference type="InParanoid" id="A0A165CMF9"/>
<dbReference type="RefSeq" id="XP_040760815.1">
    <property type="nucleotide sequence ID" value="XM_040902262.1"/>
</dbReference>
<dbReference type="GeneID" id="63819293"/>
<evidence type="ECO:0000256" key="1">
    <source>
        <dbReference type="SAM" id="Phobius"/>
    </source>
</evidence>
<evidence type="ECO:0000313" key="2">
    <source>
        <dbReference type="EMBL" id="KZT03075.1"/>
    </source>
</evidence>